<proteinExistence type="predicted"/>
<dbReference type="PROSITE" id="PS51186">
    <property type="entry name" value="GNAT"/>
    <property type="match status" value="1"/>
</dbReference>
<dbReference type="Proteomes" id="UP001431313">
    <property type="component" value="Unassembled WGS sequence"/>
</dbReference>
<evidence type="ECO:0000313" key="2">
    <source>
        <dbReference type="EMBL" id="MCS0638541.1"/>
    </source>
</evidence>
<dbReference type="SUPFAM" id="SSF55729">
    <property type="entry name" value="Acyl-CoA N-acyltransferases (Nat)"/>
    <property type="match status" value="1"/>
</dbReference>
<dbReference type="InterPro" id="IPR016181">
    <property type="entry name" value="Acyl_CoA_acyltransferase"/>
</dbReference>
<protein>
    <submittedName>
        <fullName evidence="2">GNAT family N-acetyltransferase</fullName>
    </submittedName>
</protein>
<gene>
    <name evidence="2" type="ORF">NX801_23350</name>
</gene>
<dbReference type="RefSeq" id="WP_258789833.1">
    <property type="nucleotide sequence ID" value="NZ_JANUGQ010000023.1"/>
</dbReference>
<feature type="domain" description="N-acetyltransferase" evidence="1">
    <location>
        <begin position="10"/>
        <end position="173"/>
    </location>
</feature>
<organism evidence="2 3">
    <name type="scientific">Streptomyces pyxinae</name>
    <dbReference type="NCBI Taxonomy" id="2970734"/>
    <lineage>
        <taxon>Bacteria</taxon>
        <taxon>Bacillati</taxon>
        <taxon>Actinomycetota</taxon>
        <taxon>Actinomycetes</taxon>
        <taxon>Kitasatosporales</taxon>
        <taxon>Streptomycetaceae</taxon>
        <taxon>Streptomyces</taxon>
    </lineage>
</organism>
<reference evidence="2" key="1">
    <citation type="submission" date="2022-08" db="EMBL/GenBank/DDBJ databases">
        <authorList>
            <person name="Somphong A."/>
            <person name="Phongsopitanun W."/>
        </authorList>
    </citation>
    <scope>NUCLEOTIDE SEQUENCE</scope>
    <source>
        <strain evidence="2">LP05-1</strain>
    </source>
</reference>
<evidence type="ECO:0000313" key="3">
    <source>
        <dbReference type="Proteomes" id="UP001431313"/>
    </source>
</evidence>
<accession>A0ABT2CMP9</accession>
<dbReference type="EMBL" id="JANUGQ010000023">
    <property type="protein sequence ID" value="MCS0638541.1"/>
    <property type="molecule type" value="Genomic_DNA"/>
</dbReference>
<dbReference type="PANTHER" id="PTHR43792">
    <property type="entry name" value="GNAT FAMILY, PUTATIVE (AFU_ORTHOLOGUE AFUA_3G00765)-RELATED-RELATED"/>
    <property type="match status" value="1"/>
</dbReference>
<dbReference type="InterPro" id="IPR051531">
    <property type="entry name" value="N-acetyltransferase"/>
</dbReference>
<dbReference type="Gene3D" id="3.40.630.30">
    <property type="match status" value="1"/>
</dbReference>
<dbReference type="PANTHER" id="PTHR43792:SF1">
    <property type="entry name" value="N-ACETYLTRANSFERASE DOMAIN-CONTAINING PROTEIN"/>
    <property type="match status" value="1"/>
</dbReference>
<sequence>MNAFLRTARLVLRPLTPHDLDEVVALDNDPEVMRYLNGGRPADREEVRGRSLPRLLGRGFWAAERRADGAWLGWFALEPLEAEGWRTVELGYRLRRAAWGSGYATEGGRALVDRGFGALGTERVTAQTMTVNARSRRVLEKCGLRYARTFFAEWPETIAGGEHGDVEYVLTRAEWEADRATARAVRAPEPYTPPGR</sequence>
<comment type="caution">
    <text evidence="2">The sequence shown here is derived from an EMBL/GenBank/DDBJ whole genome shotgun (WGS) entry which is preliminary data.</text>
</comment>
<keyword evidence="3" id="KW-1185">Reference proteome</keyword>
<name>A0ABT2CMP9_9ACTN</name>
<evidence type="ECO:0000259" key="1">
    <source>
        <dbReference type="PROSITE" id="PS51186"/>
    </source>
</evidence>
<dbReference type="InterPro" id="IPR000182">
    <property type="entry name" value="GNAT_dom"/>
</dbReference>
<dbReference type="Pfam" id="PF13302">
    <property type="entry name" value="Acetyltransf_3"/>
    <property type="match status" value="1"/>
</dbReference>